<feature type="compositionally biased region" description="Basic and acidic residues" evidence="1">
    <location>
        <begin position="48"/>
        <end position="78"/>
    </location>
</feature>
<evidence type="ECO:0000313" key="2">
    <source>
        <dbReference type="EMBL" id="NYZ20099.1"/>
    </source>
</evidence>
<feature type="region of interest" description="Disordered" evidence="1">
    <location>
        <begin position="1"/>
        <end position="182"/>
    </location>
</feature>
<dbReference type="Proteomes" id="UP000584642">
    <property type="component" value="Unassembled WGS sequence"/>
</dbReference>
<dbReference type="Gene3D" id="1.10.3100.20">
    <property type="entry name" value="Protein of unknown function DUF269"/>
    <property type="match status" value="1"/>
</dbReference>
<reference evidence="2 3" key="1">
    <citation type="submission" date="2020-05" db="EMBL/GenBank/DDBJ databases">
        <title>Azospirillum oleiclasticum sp. nov, a nitrogen-fixing and heavy crude oil-emulsifying bacterium isolated from the crude oil of Yumen Oilfield.</title>
        <authorList>
            <person name="Wu D."/>
            <person name="Cai M."/>
            <person name="Zhang X."/>
        </authorList>
    </citation>
    <scope>NUCLEOTIDE SEQUENCE [LARGE SCALE GENOMIC DNA]</scope>
    <source>
        <strain evidence="2 3">ROY-1-1-2</strain>
    </source>
</reference>
<accession>A0ABX2T6Z4</accession>
<organism evidence="2 3">
    <name type="scientific">Azospirillum oleiclasticum</name>
    <dbReference type="NCBI Taxonomy" id="2735135"/>
    <lineage>
        <taxon>Bacteria</taxon>
        <taxon>Pseudomonadati</taxon>
        <taxon>Pseudomonadota</taxon>
        <taxon>Alphaproteobacteria</taxon>
        <taxon>Rhodospirillales</taxon>
        <taxon>Azospirillaceae</taxon>
        <taxon>Azospirillum</taxon>
    </lineage>
</organism>
<dbReference type="EMBL" id="JABFDB010000006">
    <property type="protein sequence ID" value="NYZ20099.1"/>
    <property type="molecule type" value="Genomic_DNA"/>
</dbReference>
<keyword evidence="3" id="KW-1185">Reference proteome</keyword>
<gene>
    <name evidence="2" type="ORF">HND93_10265</name>
</gene>
<evidence type="ECO:0000256" key="1">
    <source>
        <dbReference type="SAM" id="MobiDB-lite"/>
    </source>
</evidence>
<sequence>MTRTGTTTRTATSITTRTAAVEAGHADAAPAEAGRHRRPAAQRRPAQRRNDEGRFLHPGSEDPGRPFRLGQEHHDLRGQHRRLCTGGDLPVRRIDVRGRQRGQAGPEAGGDPRLRHRLSVGDRRLGRSPRGRQEDPSGEGRYPRAHHRPARPSGRDHQGQPAALAAQGAGEERTQDHRFRRRGVTPVADVTVAEDLDQIFLKNLTLLYRAEDTYGAWEGKSDETVLAPYILDKEARAALPIIGDPDPDVLWRLELFYKAVGITIEKLTGLMASPIMKMSHEGFGRMVLTTGRLVVVSKHLRDVHRYGYPSIEKLSSEGAKVVREAVALIEKFPEPANL</sequence>
<evidence type="ECO:0000313" key="3">
    <source>
        <dbReference type="Proteomes" id="UP000584642"/>
    </source>
</evidence>
<feature type="compositionally biased region" description="Basic and acidic residues" evidence="1">
    <location>
        <begin position="119"/>
        <end position="135"/>
    </location>
</feature>
<dbReference type="Pfam" id="PF03270">
    <property type="entry name" value="DUF269"/>
    <property type="match status" value="1"/>
</dbReference>
<feature type="compositionally biased region" description="Low complexity" evidence="1">
    <location>
        <begin position="159"/>
        <end position="169"/>
    </location>
</feature>
<dbReference type="NCBIfam" id="TIGR02935">
    <property type="entry name" value="NifX-associated nitrogen fixation protein"/>
    <property type="match status" value="1"/>
</dbReference>
<protein>
    <submittedName>
        <fullName evidence="2">NifX-associated nitrogen fixation protein</fullName>
    </submittedName>
</protein>
<feature type="compositionally biased region" description="Basic residues" evidence="1">
    <location>
        <begin position="35"/>
        <end position="47"/>
    </location>
</feature>
<feature type="compositionally biased region" description="Low complexity" evidence="1">
    <location>
        <begin position="1"/>
        <end position="32"/>
    </location>
</feature>
<dbReference type="InterPro" id="IPR004952">
    <property type="entry name" value="NifX-assoc_nitrogen_fix"/>
</dbReference>
<name>A0ABX2T6Z4_9PROT</name>
<proteinExistence type="predicted"/>
<comment type="caution">
    <text evidence="2">The sequence shown here is derived from an EMBL/GenBank/DDBJ whole genome shotgun (WGS) entry which is preliminary data.</text>
</comment>